<reference evidence="2 3" key="1">
    <citation type="submission" date="2019-06" db="EMBL/GenBank/DDBJ databases">
        <title>Draft genomes of female and male turbot (Scophthalmus maximus).</title>
        <authorList>
            <person name="Xu H."/>
            <person name="Xu X.-W."/>
            <person name="Shao C."/>
            <person name="Chen S."/>
        </authorList>
    </citation>
    <scope>NUCLEOTIDE SEQUENCE [LARGE SCALE GENOMIC DNA]</scope>
    <source>
        <strain evidence="2">Ysfricsl-2016a</strain>
        <tissue evidence="2">Blood</tissue>
    </source>
</reference>
<dbReference type="EMBL" id="VEVO01000018">
    <property type="protein sequence ID" value="KAF0027614.1"/>
    <property type="molecule type" value="Genomic_DNA"/>
</dbReference>
<protein>
    <submittedName>
        <fullName evidence="2">Uncharacterized protein</fullName>
    </submittedName>
</protein>
<evidence type="ECO:0000313" key="3">
    <source>
        <dbReference type="Proteomes" id="UP000438429"/>
    </source>
</evidence>
<organism evidence="2 3">
    <name type="scientific">Scophthalmus maximus</name>
    <name type="common">Turbot</name>
    <name type="synonym">Psetta maxima</name>
    <dbReference type="NCBI Taxonomy" id="52904"/>
    <lineage>
        <taxon>Eukaryota</taxon>
        <taxon>Metazoa</taxon>
        <taxon>Chordata</taxon>
        <taxon>Craniata</taxon>
        <taxon>Vertebrata</taxon>
        <taxon>Euteleostomi</taxon>
        <taxon>Actinopterygii</taxon>
        <taxon>Neopterygii</taxon>
        <taxon>Teleostei</taxon>
        <taxon>Neoteleostei</taxon>
        <taxon>Acanthomorphata</taxon>
        <taxon>Carangaria</taxon>
        <taxon>Pleuronectiformes</taxon>
        <taxon>Pleuronectoidei</taxon>
        <taxon>Scophthalmidae</taxon>
        <taxon>Scophthalmus</taxon>
    </lineage>
</organism>
<accession>A0A6A4SA64</accession>
<name>A0A6A4SA64_SCOMX</name>
<feature type="compositionally biased region" description="Polar residues" evidence="1">
    <location>
        <begin position="8"/>
        <end position="30"/>
    </location>
</feature>
<sequence>MKTELSELSKQTNGNDQTGLCCSTENASTERSPHESLQRVSPQRFCKCGPPVLMCQTSSRRVPDHYANEDGDKESVEFRDEK</sequence>
<comment type="caution">
    <text evidence="2">The sequence shown here is derived from an EMBL/GenBank/DDBJ whole genome shotgun (WGS) entry which is preliminary data.</text>
</comment>
<feature type="region of interest" description="Disordered" evidence="1">
    <location>
        <begin position="63"/>
        <end position="82"/>
    </location>
</feature>
<dbReference type="Proteomes" id="UP000438429">
    <property type="component" value="Unassembled WGS sequence"/>
</dbReference>
<feature type="region of interest" description="Disordered" evidence="1">
    <location>
        <begin position="1"/>
        <end position="41"/>
    </location>
</feature>
<dbReference type="AlphaFoldDB" id="A0A6A4SA64"/>
<evidence type="ECO:0000313" key="2">
    <source>
        <dbReference type="EMBL" id="KAF0027614.1"/>
    </source>
</evidence>
<gene>
    <name evidence="2" type="ORF">F2P81_020355</name>
</gene>
<proteinExistence type="predicted"/>
<evidence type="ECO:0000256" key="1">
    <source>
        <dbReference type="SAM" id="MobiDB-lite"/>
    </source>
</evidence>